<comment type="subcellular location">
    <subcellularLocation>
        <location evidence="1">Nucleus</location>
    </subcellularLocation>
</comment>
<feature type="compositionally biased region" description="Basic and acidic residues" evidence="6">
    <location>
        <begin position="85"/>
        <end position="115"/>
    </location>
</feature>
<evidence type="ECO:0000256" key="3">
    <source>
        <dbReference type="ARBA" id="ARBA00023015"/>
    </source>
</evidence>
<dbReference type="PANTHER" id="PTHR47338:SF5">
    <property type="entry name" value="ZN(II)2CYS6 TRANSCRIPTION FACTOR (EUROFUNG)"/>
    <property type="match status" value="1"/>
</dbReference>
<reference evidence="8" key="1">
    <citation type="journal article" date="2023" name="Mol. Phylogenet. Evol.">
        <title>Genome-scale phylogeny and comparative genomics of the fungal order Sordariales.</title>
        <authorList>
            <person name="Hensen N."/>
            <person name="Bonometti L."/>
            <person name="Westerberg I."/>
            <person name="Brannstrom I.O."/>
            <person name="Guillou S."/>
            <person name="Cros-Aarteil S."/>
            <person name="Calhoun S."/>
            <person name="Haridas S."/>
            <person name="Kuo A."/>
            <person name="Mondo S."/>
            <person name="Pangilinan J."/>
            <person name="Riley R."/>
            <person name="LaButti K."/>
            <person name="Andreopoulos B."/>
            <person name="Lipzen A."/>
            <person name="Chen C."/>
            <person name="Yan M."/>
            <person name="Daum C."/>
            <person name="Ng V."/>
            <person name="Clum A."/>
            <person name="Steindorff A."/>
            <person name="Ohm R.A."/>
            <person name="Martin F."/>
            <person name="Silar P."/>
            <person name="Natvig D.O."/>
            <person name="Lalanne C."/>
            <person name="Gautier V."/>
            <person name="Ament-Velasquez S.L."/>
            <person name="Kruys A."/>
            <person name="Hutchinson M.I."/>
            <person name="Powell A.J."/>
            <person name="Barry K."/>
            <person name="Miller A.N."/>
            <person name="Grigoriev I.V."/>
            <person name="Debuchy R."/>
            <person name="Gladieux P."/>
            <person name="Hiltunen Thoren M."/>
            <person name="Johannesson H."/>
        </authorList>
    </citation>
    <scope>NUCLEOTIDE SEQUENCE</scope>
    <source>
        <strain evidence="8">CBS 359.72</strain>
    </source>
</reference>
<feature type="compositionally biased region" description="Low complexity" evidence="6">
    <location>
        <begin position="665"/>
        <end position="685"/>
    </location>
</feature>
<dbReference type="Proteomes" id="UP001303647">
    <property type="component" value="Unassembled WGS sequence"/>
</dbReference>
<keyword evidence="2" id="KW-0479">Metal-binding</keyword>
<dbReference type="CDD" id="cd12148">
    <property type="entry name" value="fungal_TF_MHR"/>
    <property type="match status" value="1"/>
</dbReference>
<feature type="compositionally biased region" description="Pro residues" evidence="6">
    <location>
        <begin position="7"/>
        <end position="21"/>
    </location>
</feature>
<dbReference type="InterPro" id="IPR050815">
    <property type="entry name" value="TF_fung"/>
</dbReference>
<dbReference type="CDD" id="cd00067">
    <property type="entry name" value="GAL4"/>
    <property type="match status" value="1"/>
</dbReference>
<reference evidence="8" key="2">
    <citation type="submission" date="2023-05" db="EMBL/GenBank/DDBJ databases">
        <authorList>
            <consortium name="Lawrence Berkeley National Laboratory"/>
            <person name="Steindorff A."/>
            <person name="Hensen N."/>
            <person name="Bonometti L."/>
            <person name="Westerberg I."/>
            <person name="Brannstrom I.O."/>
            <person name="Guillou S."/>
            <person name="Cros-Aarteil S."/>
            <person name="Calhoun S."/>
            <person name="Haridas S."/>
            <person name="Kuo A."/>
            <person name="Mondo S."/>
            <person name="Pangilinan J."/>
            <person name="Riley R."/>
            <person name="Labutti K."/>
            <person name="Andreopoulos B."/>
            <person name="Lipzen A."/>
            <person name="Chen C."/>
            <person name="Yanf M."/>
            <person name="Daum C."/>
            <person name="Ng V."/>
            <person name="Clum A."/>
            <person name="Ohm R."/>
            <person name="Martin F."/>
            <person name="Silar P."/>
            <person name="Natvig D."/>
            <person name="Lalanne C."/>
            <person name="Gautier V."/>
            <person name="Ament-Velasquez S.L."/>
            <person name="Kruys A."/>
            <person name="Hutchinson M.I."/>
            <person name="Powell A.J."/>
            <person name="Barry K."/>
            <person name="Miller A.N."/>
            <person name="Grigoriev I.V."/>
            <person name="Debuchy R."/>
            <person name="Gladieux P."/>
            <person name="Thoren M.H."/>
            <person name="Johannesson H."/>
        </authorList>
    </citation>
    <scope>NUCLEOTIDE SEQUENCE</scope>
    <source>
        <strain evidence="8">CBS 359.72</strain>
    </source>
</reference>
<dbReference type="EMBL" id="MU857647">
    <property type="protein sequence ID" value="KAK4247800.1"/>
    <property type="molecule type" value="Genomic_DNA"/>
</dbReference>
<feature type="compositionally biased region" description="Polar residues" evidence="6">
    <location>
        <begin position="634"/>
        <end position="651"/>
    </location>
</feature>
<accession>A0AAN7CT26</accession>
<dbReference type="GO" id="GO:0005634">
    <property type="term" value="C:nucleus"/>
    <property type="evidence" value="ECO:0007669"/>
    <property type="project" value="UniProtKB-SubCell"/>
</dbReference>
<dbReference type="InterPro" id="IPR007219">
    <property type="entry name" value="XnlR_reg_dom"/>
</dbReference>
<dbReference type="SMART" id="SM00906">
    <property type="entry name" value="Fungal_trans"/>
    <property type="match status" value="1"/>
</dbReference>
<evidence type="ECO:0000256" key="5">
    <source>
        <dbReference type="ARBA" id="ARBA00023242"/>
    </source>
</evidence>
<evidence type="ECO:0000313" key="9">
    <source>
        <dbReference type="Proteomes" id="UP001303647"/>
    </source>
</evidence>
<proteinExistence type="predicted"/>
<evidence type="ECO:0000259" key="7">
    <source>
        <dbReference type="PROSITE" id="PS50048"/>
    </source>
</evidence>
<dbReference type="GO" id="GO:0000981">
    <property type="term" value="F:DNA-binding transcription factor activity, RNA polymerase II-specific"/>
    <property type="evidence" value="ECO:0007669"/>
    <property type="project" value="InterPro"/>
</dbReference>
<keyword evidence="4" id="KW-0804">Transcription</keyword>
<dbReference type="GO" id="GO:0006351">
    <property type="term" value="P:DNA-templated transcription"/>
    <property type="evidence" value="ECO:0007669"/>
    <property type="project" value="InterPro"/>
</dbReference>
<organism evidence="8 9">
    <name type="scientific">Corynascus novoguineensis</name>
    <dbReference type="NCBI Taxonomy" id="1126955"/>
    <lineage>
        <taxon>Eukaryota</taxon>
        <taxon>Fungi</taxon>
        <taxon>Dikarya</taxon>
        <taxon>Ascomycota</taxon>
        <taxon>Pezizomycotina</taxon>
        <taxon>Sordariomycetes</taxon>
        <taxon>Sordariomycetidae</taxon>
        <taxon>Sordariales</taxon>
        <taxon>Chaetomiaceae</taxon>
        <taxon>Corynascus</taxon>
    </lineage>
</organism>
<dbReference type="AlphaFoldDB" id="A0AAN7CT26"/>
<dbReference type="SUPFAM" id="SSF57701">
    <property type="entry name" value="Zn2/Cys6 DNA-binding domain"/>
    <property type="match status" value="1"/>
</dbReference>
<dbReference type="InterPro" id="IPR001138">
    <property type="entry name" value="Zn2Cys6_DnaBD"/>
</dbReference>
<dbReference type="GO" id="GO:0008270">
    <property type="term" value="F:zinc ion binding"/>
    <property type="evidence" value="ECO:0007669"/>
    <property type="project" value="InterPro"/>
</dbReference>
<sequence>MDVETEPPAPLPMVPPPPPEMGPEQVQPGGGQPATVIRRRAPIACRRCRRMRSKCLHEKAKPPCRACVEAGLGPSDCVFPVRGQPDQDREYRHPRVRADKSKKRDDAKARRESRDGAAPPRSSLTVPSGLAKGIDDWDLLPPLPDILESVNQFTRHYFQLGFIPKQQFAERLRTQHRSVSVFFLLGLLSVSARLTPALVERYGSAVRASETFMERASAMAQNELYKEPTLERCQAFYLLSIAQQGSGLKYRSSVNMAVAMRMATLMQLHREETYLISNPTKELIIRAESARRTLWMLHSQDNLHSGPRSPVLLSASDITALLPSNEHDFANAREPKSRAALEGTQPALDNPALVADEGRSLFATLIQAHHYWGIIYRRAISNNRSSRPWEQDSEYAQMERRLADWENGLPNDHRWSSLLLKGYRQEGQDLGYLGVTMITRLCNIVIRKPYLDEMISRDKSDPELTAFWTDMARKLFWNVSILYEQIETHYAEKSPEDGPGAQMAAFCFYTCGFLACYPCKFPNICPDSTTARNAPMMVQRILNILAESKNIWPLASRWYDHLEKFHKSQNAVAAGTEGSMADSREPIPHVLHPAPNRPTVKPIQPRIVAAPGPDEKNAVSAQSANVNTAMLALQQQQQSPTSVLYNDSNTRPSSTQLQPPPSLPPQQQQTVVTPQGQAPQQVAGAARPTTDGLGLLIEAFDTHQTAATTPAQAVPETSAAAPPGTVYDPQVAPQQYYAQPALAMNDGYEHELGYYMSDGVPQAMPQQSWAGEGGMYGY</sequence>
<evidence type="ECO:0000256" key="6">
    <source>
        <dbReference type="SAM" id="MobiDB-lite"/>
    </source>
</evidence>
<evidence type="ECO:0000256" key="4">
    <source>
        <dbReference type="ARBA" id="ARBA00023163"/>
    </source>
</evidence>
<dbReference type="InterPro" id="IPR036864">
    <property type="entry name" value="Zn2-C6_fun-type_DNA-bd_sf"/>
</dbReference>
<dbReference type="PANTHER" id="PTHR47338">
    <property type="entry name" value="ZN(II)2CYS6 TRANSCRIPTION FACTOR (EUROFUNG)-RELATED"/>
    <property type="match status" value="1"/>
</dbReference>
<keyword evidence="9" id="KW-1185">Reference proteome</keyword>
<gene>
    <name evidence="8" type="ORF">C7999DRAFT_14188</name>
</gene>
<evidence type="ECO:0000256" key="1">
    <source>
        <dbReference type="ARBA" id="ARBA00004123"/>
    </source>
</evidence>
<protein>
    <recommendedName>
        <fullName evidence="7">Zn(2)-C6 fungal-type domain-containing protein</fullName>
    </recommendedName>
</protein>
<feature type="region of interest" description="Disordered" evidence="6">
    <location>
        <begin position="634"/>
        <end position="687"/>
    </location>
</feature>
<feature type="domain" description="Zn(2)-C6 fungal-type" evidence="7">
    <location>
        <begin position="44"/>
        <end position="79"/>
    </location>
</feature>
<dbReference type="Pfam" id="PF04082">
    <property type="entry name" value="Fungal_trans"/>
    <property type="match status" value="1"/>
</dbReference>
<feature type="region of interest" description="Disordered" evidence="6">
    <location>
        <begin position="81"/>
        <end position="129"/>
    </location>
</feature>
<dbReference type="PROSITE" id="PS50048">
    <property type="entry name" value="ZN2_CY6_FUNGAL_2"/>
    <property type="match status" value="1"/>
</dbReference>
<comment type="caution">
    <text evidence="8">The sequence shown here is derived from an EMBL/GenBank/DDBJ whole genome shotgun (WGS) entry which is preliminary data.</text>
</comment>
<feature type="region of interest" description="Disordered" evidence="6">
    <location>
        <begin position="1"/>
        <end position="40"/>
    </location>
</feature>
<name>A0AAN7CT26_9PEZI</name>
<dbReference type="GO" id="GO:0003677">
    <property type="term" value="F:DNA binding"/>
    <property type="evidence" value="ECO:0007669"/>
    <property type="project" value="InterPro"/>
</dbReference>
<keyword evidence="5" id="KW-0539">Nucleus</keyword>
<keyword evidence="3" id="KW-0805">Transcription regulation</keyword>
<evidence type="ECO:0000256" key="2">
    <source>
        <dbReference type="ARBA" id="ARBA00022723"/>
    </source>
</evidence>
<evidence type="ECO:0000313" key="8">
    <source>
        <dbReference type="EMBL" id="KAK4247800.1"/>
    </source>
</evidence>